<dbReference type="RefSeq" id="WP_167486513.1">
    <property type="nucleotide sequence ID" value="NZ_CP046173.1"/>
</dbReference>
<gene>
    <name evidence="1" type="ORF">F6W96_13880</name>
</gene>
<name>A0A6G9Z0S9_9NOCA</name>
<dbReference type="Proteomes" id="UP000500953">
    <property type="component" value="Chromosome"/>
</dbReference>
<protein>
    <submittedName>
        <fullName evidence="1">Uncharacterized protein</fullName>
    </submittedName>
</protein>
<accession>A0A6G9Z0S9</accession>
<dbReference type="EMBL" id="CP046173">
    <property type="protein sequence ID" value="QIS19219.1"/>
    <property type="molecule type" value="Genomic_DNA"/>
</dbReference>
<reference evidence="1 2" key="1">
    <citation type="journal article" date="2019" name="ACS Chem. Biol.">
        <title>Identification and Mobilization of a Cryptic Antibiotic Biosynthesis Gene Locus from a Human-Pathogenic Nocardia Isolate.</title>
        <authorList>
            <person name="Herisse M."/>
            <person name="Ishida K."/>
            <person name="Porter J.L."/>
            <person name="Howden B."/>
            <person name="Hertweck C."/>
            <person name="Stinear T.P."/>
            <person name="Pidot S.J."/>
        </authorList>
    </citation>
    <scope>NUCLEOTIDE SEQUENCE [LARGE SCALE GENOMIC DNA]</scope>
    <source>
        <strain evidence="1 2">AUSMDU00012715</strain>
    </source>
</reference>
<evidence type="ECO:0000313" key="2">
    <source>
        <dbReference type="Proteomes" id="UP000500953"/>
    </source>
</evidence>
<dbReference type="AlphaFoldDB" id="A0A6G9Z0S9"/>
<sequence length="61" mass="7128">MTDPKEKKDPKRAARQVNPIITKAAGQVRKSKTRRRKLADIPRRDCPGQLTLFTREELRTR</sequence>
<organism evidence="1 2">
    <name type="scientific">Nocardia terpenica</name>
    <dbReference type="NCBI Taxonomy" id="455432"/>
    <lineage>
        <taxon>Bacteria</taxon>
        <taxon>Bacillati</taxon>
        <taxon>Actinomycetota</taxon>
        <taxon>Actinomycetes</taxon>
        <taxon>Mycobacteriales</taxon>
        <taxon>Nocardiaceae</taxon>
        <taxon>Nocardia</taxon>
    </lineage>
</organism>
<evidence type="ECO:0000313" key="1">
    <source>
        <dbReference type="EMBL" id="QIS19219.1"/>
    </source>
</evidence>
<proteinExistence type="predicted"/>